<comment type="function">
    <text evidence="5">Part of the twin-arginine translocation (Tat) system that transports large folded proteins containing a characteristic twin-arginine motif in their signal peptide across membranes.</text>
</comment>
<keyword evidence="5" id="KW-1003">Cell membrane</keyword>
<dbReference type="PROSITE" id="PS51257">
    <property type="entry name" value="PROKAR_LIPOPROTEIN"/>
    <property type="match status" value="1"/>
</dbReference>
<keyword evidence="5" id="KW-0811">Translocation</keyword>
<evidence type="ECO:0000313" key="6">
    <source>
        <dbReference type="EMBL" id="SHE60416.1"/>
    </source>
</evidence>
<keyword evidence="4 5" id="KW-0472">Membrane</keyword>
<gene>
    <name evidence="5" type="primary">tatC</name>
    <name evidence="6" type="ORF">SAMN02745218_00575</name>
</gene>
<dbReference type="OrthoDB" id="9777044at2"/>
<evidence type="ECO:0000256" key="5">
    <source>
        <dbReference type="HAMAP-Rule" id="MF_00902"/>
    </source>
</evidence>
<dbReference type="NCBIfam" id="TIGR00945">
    <property type="entry name" value="tatC"/>
    <property type="match status" value="1"/>
</dbReference>
<dbReference type="GO" id="GO:0043953">
    <property type="term" value="P:protein transport by the Tat complex"/>
    <property type="evidence" value="ECO:0007669"/>
    <property type="project" value="UniProtKB-UniRule"/>
</dbReference>
<feature type="transmembrane region" description="Helical" evidence="5">
    <location>
        <begin position="151"/>
        <end position="180"/>
    </location>
</feature>
<feature type="transmembrane region" description="Helical" evidence="5">
    <location>
        <begin position="18"/>
        <end position="37"/>
    </location>
</feature>
<organism evidence="6 7">
    <name type="scientific">Desulfofundulus australicus DSM 11792</name>
    <dbReference type="NCBI Taxonomy" id="1121425"/>
    <lineage>
        <taxon>Bacteria</taxon>
        <taxon>Bacillati</taxon>
        <taxon>Bacillota</taxon>
        <taxon>Clostridia</taxon>
        <taxon>Eubacteriales</taxon>
        <taxon>Peptococcaceae</taxon>
        <taxon>Desulfofundulus</taxon>
    </lineage>
</organism>
<protein>
    <recommendedName>
        <fullName evidence="5">Sec-independent protein translocase protein TatC</fullName>
    </recommendedName>
</protein>
<dbReference type="Proteomes" id="UP000184196">
    <property type="component" value="Unassembled WGS sequence"/>
</dbReference>
<dbReference type="GO" id="GO:0065002">
    <property type="term" value="P:intracellular protein transmembrane transport"/>
    <property type="evidence" value="ECO:0007669"/>
    <property type="project" value="TreeGrafter"/>
</dbReference>
<dbReference type="AlphaFoldDB" id="A0A1M4UUL2"/>
<dbReference type="EMBL" id="FQUW01000007">
    <property type="protein sequence ID" value="SHE60416.1"/>
    <property type="molecule type" value="Genomic_DNA"/>
</dbReference>
<feature type="transmembrane region" description="Helical" evidence="5">
    <location>
        <begin position="192"/>
        <end position="208"/>
    </location>
</feature>
<keyword evidence="5" id="KW-0813">Transport</keyword>
<dbReference type="HAMAP" id="MF_00902">
    <property type="entry name" value="TatC"/>
    <property type="match status" value="1"/>
</dbReference>
<reference evidence="7" key="1">
    <citation type="submission" date="2016-11" db="EMBL/GenBank/DDBJ databases">
        <authorList>
            <person name="Varghese N."/>
            <person name="Submissions S."/>
        </authorList>
    </citation>
    <scope>NUCLEOTIDE SEQUENCE [LARGE SCALE GENOMIC DNA]</scope>
    <source>
        <strain evidence="7">DSM 11792</strain>
    </source>
</reference>
<feature type="transmembrane region" description="Helical" evidence="5">
    <location>
        <begin position="73"/>
        <end position="96"/>
    </location>
</feature>
<evidence type="ECO:0000256" key="2">
    <source>
        <dbReference type="ARBA" id="ARBA00022692"/>
    </source>
</evidence>
<proteinExistence type="inferred from homology"/>
<dbReference type="GO" id="GO:0009977">
    <property type="term" value="F:proton motive force dependent protein transmembrane transporter activity"/>
    <property type="evidence" value="ECO:0007669"/>
    <property type="project" value="TreeGrafter"/>
</dbReference>
<evidence type="ECO:0000313" key="7">
    <source>
        <dbReference type="Proteomes" id="UP000184196"/>
    </source>
</evidence>
<evidence type="ECO:0000256" key="1">
    <source>
        <dbReference type="ARBA" id="ARBA00004141"/>
    </source>
</evidence>
<feature type="transmembrane region" description="Helical" evidence="5">
    <location>
        <begin position="214"/>
        <end position="235"/>
    </location>
</feature>
<dbReference type="GO" id="GO:0033281">
    <property type="term" value="C:TAT protein transport complex"/>
    <property type="evidence" value="ECO:0007669"/>
    <property type="project" value="UniProtKB-UniRule"/>
</dbReference>
<keyword evidence="7" id="KW-1185">Reference proteome</keyword>
<comment type="subunit">
    <text evidence="5">Forms a complex with TatA.</text>
</comment>
<dbReference type="InterPro" id="IPR002033">
    <property type="entry name" value="TatC"/>
</dbReference>
<comment type="subcellular location">
    <subcellularLocation>
        <location evidence="5">Cell membrane</location>
        <topology evidence="5">Multi-pass membrane protein</topology>
    </subcellularLocation>
    <subcellularLocation>
        <location evidence="1">Membrane</location>
        <topology evidence="1">Multi-pass membrane protein</topology>
    </subcellularLocation>
</comment>
<dbReference type="Pfam" id="PF00902">
    <property type="entry name" value="TatC"/>
    <property type="match status" value="1"/>
</dbReference>
<name>A0A1M4UUL2_9FIRM</name>
<dbReference type="PANTHER" id="PTHR30371">
    <property type="entry name" value="SEC-INDEPENDENT PROTEIN TRANSLOCASE PROTEIN TATC"/>
    <property type="match status" value="1"/>
</dbReference>
<accession>A0A1M4UUL2</accession>
<keyword evidence="2 5" id="KW-0812">Transmembrane</keyword>
<dbReference type="PRINTS" id="PR01840">
    <property type="entry name" value="TATCFAMILY"/>
</dbReference>
<dbReference type="RefSeq" id="WP_073163051.1">
    <property type="nucleotide sequence ID" value="NZ_FQUW01000007.1"/>
</dbReference>
<feature type="transmembrane region" description="Helical" evidence="5">
    <location>
        <begin position="103"/>
        <end position="131"/>
    </location>
</feature>
<dbReference type="PANTHER" id="PTHR30371:SF0">
    <property type="entry name" value="SEC-INDEPENDENT PROTEIN TRANSLOCASE PROTEIN TATC, CHLOROPLASTIC-RELATED"/>
    <property type="match status" value="1"/>
</dbReference>
<keyword evidence="3 5" id="KW-1133">Transmembrane helix</keyword>
<comment type="similarity">
    <text evidence="5">Belongs to the TatC family.</text>
</comment>
<evidence type="ECO:0000256" key="3">
    <source>
        <dbReference type="ARBA" id="ARBA00022989"/>
    </source>
</evidence>
<sequence>MDGKTMPLAGHLGELRRVVIVSTIALIACAIITFFAFGDQLLAFLTRPLKELDVPVIATRVGEAFITKIKVSLLAGFILAFPVMVWQVLGFILPALTRGERRLLLVLFPLSVTLFATGVAFAYFTVFPLTVRFLLVLVTEGLQPMITVRDYLSFVLAFFIPFGLVFQLPLAAFVLTRMGLVTPRWLVKKRKYALLVNFILAAVLTPGSDVISQLMMALPMVLLYEAGVVVSYLVYRFYRSKVGNKACMLEVST</sequence>
<evidence type="ECO:0000256" key="4">
    <source>
        <dbReference type="ARBA" id="ARBA00023136"/>
    </source>
</evidence>
<keyword evidence="5" id="KW-0653">Protein transport</keyword>